<dbReference type="GO" id="GO:0003723">
    <property type="term" value="F:RNA binding"/>
    <property type="evidence" value="ECO:0007669"/>
    <property type="project" value="TreeGrafter"/>
</dbReference>
<feature type="compositionally biased region" description="Basic and acidic residues" evidence="9">
    <location>
        <begin position="165"/>
        <end position="235"/>
    </location>
</feature>
<feature type="compositionally biased region" description="Acidic residues" evidence="9">
    <location>
        <begin position="100"/>
        <end position="110"/>
    </location>
</feature>
<dbReference type="CDD" id="cd18791">
    <property type="entry name" value="SF2_C_RHA"/>
    <property type="match status" value="1"/>
</dbReference>
<evidence type="ECO:0000256" key="7">
    <source>
        <dbReference type="ARBA" id="ARBA00023187"/>
    </source>
</evidence>
<organism evidence="12 13">
    <name type="scientific">Octopus sinensis</name>
    <name type="common">East Asian common octopus</name>
    <dbReference type="NCBI Taxonomy" id="2607531"/>
    <lineage>
        <taxon>Eukaryota</taxon>
        <taxon>Metazoa</taxon>
        <taxon>Spiralia</taxon>
        <taxon>Lophotrochozoa</taxon>
        <taxon>Mollusca</taxon>
        <taxon>Cephalopoda</taxon>
        <taxon>Coleoidea</taxon>
        <taxon>Octopodiformes</taxon>
        <taxon>Octopoda</taxon>
        <taxon>Incirrata</taxon>
        <taxon>Octopodidae</taxon>
        <taxon>Octopus</taxon>
    </lineage>
</organism>
<dbReference type="Proteomes" id="UP000515154">
    <property type="component" value="Linkage group LG23"/>
</dbReference>
<feature type="domain" description="Helicase ATP-binding" evidence="10">
    <location>
        <begin position="409"/>
        <end position="573"/>
    </location>
</feature>
<dbReference type="Pfam" id="PF07717">
    <property type="entry name" value="OB_NTP_bind"/>
    <property type="match status" value="1"/>
</dbReference>
<dbReference type="PROSITE" id="PS51194">
    <property type="entry name" value="HELICASE_CTER"/>
    <property type="match status" value="1"/>
</dbReference>
<dbReference type="InterPro" id="IPR014001">
    <property type="entry name" value="Helicase_ATP-bd"/>
</dbReference>
<feature type="compositionally biased region" description="Basic and acidic residues" evidence="9">
    <location>
        <begin position="302"/>
        <end position="313"/>
    </location>
</feature>
<dbReference type="RefSeq" id="XP_029649976.1">
    <property type="nucleotide sequence ID" value="XM_029794116.2"/>
</dbReference>
<dbReference type="Pfam" id="PF21010">
    <property type="entry name" value="HA2_C"/>
    <property type="match status" value="1"/>
</dbReference>
<dbReference type="InterPro" id="IPR007502">
    <property type="entry name" value="Helicase-assoc_dom"/>
</dbReference>
<feature type="region of interest" description="Disordered" evidence="9">
    <location>
        <begin position="98"/>
        <end position="235"/>
    </location>
</feature>
<protein>
    <recommendedName>
        <fullName evidence="1">RNA helicase</fullName>
        <ecNumber evidence="1">3.6.4.13</ecNumber>
    </recommendedName>
</protein>
<evidence type="ECO:0000256" key="8">
    <source>
        <dbReference type="ARBA" id="ARBA00047984"/>
    </source>
</evidence>
<dbReference type="GO" id="GO:0008380">
    <property type="term" value="P:RNA splicing"/>
    <property type="evidence" value="ECO:0007669"/>
    <property type="project" value="UniProtKB-KW"/>
</dbReference>
<dbReference type="GO" id="GO:0006397">
    <property type="term" value="P:mRNA processing"/>
    <property type="evidence" value="ECO:0007669"/>
    <property type="project" value="UniProtKB-KW"/>
</dbReference>
<sequence length="1045" mass="120163">MSSQEIETWVNDKLHDILGISDKYISLYLIELGTKSQSPQDFVNRIEDTNTIDVDDNVIRFCSELWNKVPHKQVPVKASHIAEKAAKELVQKNKTYTLVSDDDDDDDSEEEKFVPKKKTKTEKKRQFRKKQVSSESSSSEPEGDSYGDLDKDLSSSSESEDELEKEERERLRDLQERDDFASRLQKKDKEKTRHVGSKSDKKAAEEAKRRLQLEMKGREKIVGDQRKKSRREYLKKRQNDKLDDLEMEIQDEEYLFGDLRLSRREQNELDYKKKVLTYARQHREAAAVEKINRYYIPKDDVKPNDKYVEEPNEKGPNAEQRRWEEEHLNAAVMKFGARDAKEKYKEKVKDYDLIMDDEIEFIQALKLPGSKGKTKDVAEPAISSSELKKMSLSETRKSLPIYPFREDLIEAIRDHQILIIEGETGSGKTTQIPQYLYEAGYCKNKMKIGCTQPRRVAAMSVAARVAEEMSFKLGNEVGYSIRFEDCTSERTILKYMTDGMLLREFLSEPDLASYSVIIVDEAHERTLHTDILFGLVKDISRFRPDLKLLISSATLDAEKFSEFFDEAPIFRIPGRRFPVDIFYTKAPEADYLDAAIVTVLQIHVTQPPGDILVFLTGQEEIETAQEILLERTRKLGSKIKELLILPVYSTLPSEMQAKIFEPTPPGARKIILATNIAETSLTIDGIIYVIDPGFCKQKSYNARTGMESLVVTPISKASANQRAGRAGRVAAGKCFRLYTAWAYKNELEENSIPEIQRTNLGNVVLMLKSLGINDLIHFDFMDPPPHETLVLALEQLYALGALNHKGELTKLGRRMAELPVDPMLSKMILASEKFKCSEEILTITAMLSVNNAIFYRPKDKIVHADTARQNFFSPGGDHLTLLNVYTQWAETDYSTQWCYSNFIQYRSMKRARDIREQLEGLMSRIEIEPATSNGDTVPIRKAITAGFFYHTARLGKSGSYKTVKHHQCVMVHPNSSLHEEHPRWVIYFELVLTTKEYMRQVIEIENQWLLEVAPHYYKSKDLDDGSNKKMPKNTGKSREEFSKKY</sequence>
<proteinExistence type="predicted"/>
<feature type="compositionally biased region" description="Basic residues" evidence="9">
    <location>
        <begin position="115"/>
        <end position="131"/>
    </location>
</feature>
<dbReference type="Gene3D" id="3.40.50.300">
    <property type="entry name" value="P-loop containing nucleotide triphosphate hydrolases"/>
    <property type="match status" value="2"/>
</dbReference>
<reference evidence="13" key="1">
    <citation type="submission" date="2025-08" db="UniProtKB">
        <authorList>
            <consortium name="RefSeq"/>
        </authorList>
    </citation>
    <scope>IDENTIFICATION</scope>
</reference>
<keyword evidence="5 13" id="KW-0347">Helicase</keyword>
<keyword evidence="6" id="KW-0067">ATP-binding</keyword>
<dbReference type="SUPFAM" id="SSF52540">
    <property type="entry name" value="P-loop containing nucleoside triphosphate hydrolases"/>
    <property type="match status" value="1"/>
</dbReference>
<dbReference type="PROSITE" id="PS00690">
    <property type="entry name" value="DEAH_ATP_HELICASE"/>
    <property type="match status" value="1"/>
</dbReference>
<dbReference type="GO" id="GO:0005524">
    <property type="term" value="F:ATP binding"/>
    <property type="evidence" value="ECO:0007669"/>
    <property type="project" value="UniProtKB-KW"/>
</dbReference>
<evidence type="ECO:0000256" key="1">
    <source>
        <dbReference type="ARBA" id="ARBA00012552"/>
    </source>
</evidence>
<keyword evidence="7" id="KW-0508">mRNA splicing</keyword>
<dbReference type="FunFam" id="3.40.50.300:FF:000594">
    <property type="entry name" value="Pre-mRNA-splicing factor ATP-dependent RNA helicase"/>
    <property type="match status" value="1"/>
</dbReference>
<dbReference type="Pfam" id="PF00270">
    <property type="entry name" value="DEAD"/>
    <property type="match status" value="1"/>
</dbReference>
<dbReference type="FunFam" id="1.20.120.1080:FF:000001">
    <property type="entry name" value="Pre-mRNA-splicing factor ATP-dependent RNA helicase"/>
    <property type="match status" value="1"/>
</dbReference>
<dbReference type="SMART" id="SM00487">
    <property type="entry name" value="DEXDc"/>
    <property type="match status" value="1"/>
</dbReference>
<dbReference type="Pfam" id="PF04408">
    <property type="entry name" value="WHD_HA2"/>
    <property type="match status" value="1"/>
</dbReference>
<dbReference type="CDD" id="cd17974">
    <property type="entry name" value="DEXHc_DHX16"/>
    <property type="match status" value="1"/>
</dbReference>
<dbReference type="EC" id="3.6.4.13" evidence="1"/>
<evidence type="ECO:0000256" key="6">
    <source>
        <dbReference type="ARBA" id="ARBA00022840"/>
    </source>
</evidence>
<dbReference type="GO" id="GO:0071013">
    <property type="term" value="C:catalytic step 2 spliceosome"/>
    <property type="evidence" value="ECO:0007669"/>
    <property type="project" value="TreeGrafter"/>
</dbReference>
<dbReference type="GO" id="GO:0016787">
    <property type="term" value="F:hydrolase activity"/>
    <property type="evidence" value="ECO:0007669"/>
    <property type="project" value="UniProtKB-KW"/>
</dbReference>
<feature type="domain" description="Helicase C-terminal" evidence="11">
    <location>
        <begin position="591"/>
        <end position="771"/>
    </location>
</feature>
<dbReference type="Gene3D" id="1.20.120.1080">
    <property type="match status" value="1"/>
</dbReference>
<dbReference type="InterPro" id="IPR001650">
    <property type="entry name" value="Helicase_C-like"/>
</dbReference>
<evidence type="ECO:0000313" key="12">
    <source>
        <dbReference type="Proteomes" id="UP000515154"/>
    </source>
</evidence>
<feature type="compositionally biased region" description="Basic and acidic residues" evidence="9">
    <location>
        <begin position="1036"/>
        <end position="1045"/>
    </location>
</feature>
<comment type="catalytic activity">
    <reaction evidence="8">
        <text>ATP + H2O = ADP + phosphate + H(+)</text>
        <dbReference type="Rhea" id="RHEA:13065"/>
        <dbReference type="ChEBI" id="CHEBI:15377"/>
        <dbReference type="ChEBI" id="CHEBI:15378"/>
        <dbReference type="ChEBI" id="CHEBI:30616"/>
        <dbReference type="ChEBI" id="CHEBI:43474"/>
        <dbReference type="ChEBI" id="CHEBI:456216"/>
        <dbReference type="EC" id="3.6.4.13"/>
    </reaction>
</comment>
<evidence type="ECO:0000259" key="11">
    <source>
        <dbReference type="PROSITE" id="PS51194"/>
    </source>
</evidence>
<dbReference type="KEGG" id="osn:115223501"/>
<dbReference type="GO" id="GO:0003724">
    <property type="term" value="F:RNA helicase activity"/>
    <property type="evidence" value="ECO:0007669"/>
    <property type="project" value="UniProtKB-EC"/>
</dbReference>
<dbReference type="PROSITE" id="PS51192">
    <property type="entry name" value="HELICASE_ATP_BIND_1"/>
    <property type="match status" value="1"/>
</dbReference>
<accession>A0A6P7TLN4</accession>
<evidence type="ECO:0000256" key="2">
    <source>
        <dbReference type="ARBA" id="ARBA00022664"/>
    </source>
</evidence>
<keyword evidence="2" id="KW-0507">mRNA processing</keyword>
<evidence type="ECO:0000256" key="5">
    <source>
        <dbReference type="ARBA" id="ARBA00022806"/>
    </source>
</evidence>
<dbReference type="SMART" id="SM00847">
    <property type="entry name" value="HA2"/>
    <property type="match status" value="1"/>
</dbReference>
<dbReference type="InterPro" id="IPR002464">
    <property type="entry name" value="DNA/RNA_helicase_DEAH_CS"/>
</dbReference>
<evidence type="ECO:0000256" key="3">
    <source>
        <dbReference type="ARBA" id="ARBA00022741"/>
    </source>
</evidence>
<gene>
    <name evidence="13" type="primary">LOC115223501</name>
</gene>
<keyword evidence="4" id="KW-0378">Hydrolase</keyword>
<keyword evidence="3" id="KW-0547">Nucleotide-binding</keyword>
<evidence type="ECO:0000313" key="13">
    <source>
        <dbReference type="RefSeq" id="XP_029649976.1"/>
    </source>
</evidence>
<dbReference type="InterPro" id="IPR027417">
    <property type="entry name" value="P-loop_NTPase"/>
</dbReference>
<dbReference type="InterPro" id="IPR011545">
    <property type="entry name" value="DEAD/DEAH_box_helicase_dom"/>
</dbReference>
<dbReference type="InterPro" id="IPR011709">
    <property type="entry name" value="DEAD-box_helicase_OB_fold"/>
</dbReference>
<dbReference type="FunFam" id="3.40.50.300:FF:000007">
    <property type="entry name" value="Pre-mRNA-splicing factor ATP-dependent RNA helicase"/>
    <property type="match status" value="1"/>
</dbReference>
<evidence type="ECO:0000256" key="9">
    <source>
        <dbReference type="SAM" id="MobiDB-lite"/>
    </source>
</evidence>
<dbReference type="InterPro" id="IPR048333">
    <property type="entry name" value="HA2_WH"/>
</dbReference>
<dbReference type="PANTHER" id="PTHR18934">
    <property type="entry name" value="ATP-DEPENDENT RNA HELICASE"/>
    <property type="match status" value="1"/>
</dbReference>
<feature type="region of interest" description="Disordered" evidence="9">
    <location>
        <begin position="1021"/>
        <end position="1045"/>
    </location>
</feature>
<evidence type="ECO:0000256" key="4">
    <source>
        <dbReference type="ARBA" id="ARBA00022801"/>
    </source>
</evidence>
<dbReference type="SMART" id="SM00490">
    <property type="entry name" value="HELICc"/>
    <property type="match status" value="1"/>
</dbReference>
<dbReference type="AlphaFoldDB" id="A0A6P7TLN4"/>
<dbReference type="Pfam" id="PF00271">
    <property type="entry name" value="Helicase_C"/>
    <property type="match status" value="1"/>
</dbReference>
<dbReference type="PANTHER" id="PTHR18934:SF83">
    <property type="entry name" value="PRE-MRNA-SPLICING FACTOR ATP-DEPENDENT RNA HELICASE DHX16"/>
    <property type="match status" value="1"/>
</dbReference>
<name>A0A6P7TLN4_9MOLL</name>
<feature type="region of interest" description="Disordered" evidence="9">
    <location>
        <begin position="302"/>
        <end position="322"/>
    </location>
</feature>
<keyword evidence="12" id="KW-1185">Reference proteome</keyword>
<evidence type="ECO:0000259" key="10">
    <source>
        <dbReference type="PROSITE" id="PS51192"/>
    </source>
</evidence>